<dbReference type="GO" id="GO:0016787">
    <property type="term" value="F:hydrolase activity"/>
    <property type="evidence" value="ECO:0007669"/>
    <property type="project" value="UniProtKB-KW"/>
</dbReference>
<protein>
    <submittedName>
        <fullName evidence="2">Hydrolase</fullName>
    </submittedName>
</protein>
<comment type="caution">
    <text evidence="2">The sequence shown here is derived from an EMBL/GenBank/DDBJ whole genome shotgun (WGS) entry which is preliminary data.</text>
</comment>
<evidence type="ECO:0000259" key="1">
    <source>
        <dbReference type="Pfam" id="PF04909"/>
    </source>
</evidence>
<dbReference type="Gene3D" id="3.20.20.140">
    <property type="entry name" value="Metal-dependent hydrolases"/>
    <property type="match status" value="1"/>
</dbReference>
<keyword evidence="2" id="KW-0378">Hydrolase</keyword>
<reference evidence="2" key="1">
    <citation type="journal article" date="2014" name="Int. J. Syst. Evol. Microbiol.">
        <title>Complete genome sequence of Corynebacterium casei LMG S-19264T (=DSM 44701T), isolated from a smear-ripened cheese.</title>
        <authorList>
            <consortium name="US DOE Joint Genome Institute (JGI-PGF)"/>
            <person name="Walter F."/>
            <person name="Albersmeier A."/>
            <person name="Kalinowski J."/>
            <person name="Ruckert C."/>
        </authorList>
    </citation>
    <scope>NUCLEOTIDE SEQUENCE</scope>
    <source>
        <strain evidence="2">CCM 7684</strain>
    </source>
</reference>
<dbReference type="InterPro" id="IPR006680">
    <property type="entry name" value="Amidohydro-rel"/>
</dbReference>
<dbReference type="PANTHER" id="PTHR35563">
    <property type="entry name" value="BARREL METAL-DEPENDENT HYDROLASE, PUTATIVE (AFU_ORTHOLOGUE AFUA_1G16240)-RELATED"/>
    <property type="match status" value="1"/>
</dbReference>
<feature type="domain" description="Amidohydrolase-related" evidence="1">
    <location>
        <begin position="26"/>
        <end position="291"/>
    </location>
</feature>
<keyword evidence="3" id="KW-1185">Reference proteome</keyword>
<dbReference type="Proteomes" id="UP000602745">
    <property type="component" value="Unassembled WGS sequence"/>
</dbReference>
<evidence type="ECO:0000313" key="3">
    <source>
        <dbReference type="Proteomes" id="UP000602745"/>
    </source>
</evidence>
<proteinExistence type="predicted"/>
<sequence>MLTEAKTRVLGTIQSRPHFPMPAGACDCHVHVFGPFDRFPLWAGRAYTPAAVELDDLRAHQAALGLERVVLVQPSVYGTDNSCLVDALQRLGGCARGVAVLAEADQRELARLHEAGVRGLRVNLGTHGIDDPNIARQQLARAVHLAEPRGWHLQVYAPLRVLLSIEDTLRGLPLPLVLDHFAMAEAAAGVDQAGFSMVLDLVATGRAYVKLSAPHRVSHRSDYADVVPFAHALIAANAERLVWASDWPHRDGTGFRAEDDGLALNRLAEWVPDPAVRQRILADNPARLYDF</sequence>
<dbReference type="Pfam" id="PF04909">
    <property type="entry name" value="Amidohydro_2"/>
    <property type="match status" value="1"/>
</dbReference>
<dbReference type="AlphaFoldDB" id="A0A8J2VLL3"/>
<reference evidence="2" key="2">
    <citation type="submission" date="2020-09" db="EMBL/GenBank/DDBJ databases">
        <authorList>
            <person name="Sun Q."/>
            <person name="Sedlacek I."/>
        </authorList>
    </citation>
    <scope>NUCLEOTIDE SEQUENCE</scope>
    <source>
        <strain evidence="2">CCM 7684</strain>
    </source>
</reference>
<dbReference type="SUPFAM" id="SSF51556">
    <property type="entry name" value="Metallo-dependent hydrolases"/>
    <property type="match status" value="1"/>
</dbReference>
<dbReference type="PANTHER" id="PTHR35563:SF2">
    <property type="entry name" value="BARREL METAL-DEPENDENT HYDROLASE, PUTATIVE (AFU_ORTHOLOGUE AFUA_1G16240)-RELATED"/>
    <property type="match status" value="1"/>
</dbReference>
<dbReference type="InterPro" id="IPR052358">
    <property type="entry name" value="Aro_Compnd_Degr_Hydrolases"/>
</dbReference>
<accession>A0A8J2VLL3</accession>
<name>A0A8J2VLL3_9RHOB</name>
<evidence type="ECO:0000313" key="2">
    <source>
        <dbReference type="EMBL" id="GGE36574.1"/>
    </source>
</evidence>
<dbReference type="InterPro" id="IPR032466">
    <property type="entry name" value="Metal_Hydrolase"/>
</dbReference>
<dbReference type="RefSeq" id="WP_229729256.1">
    <property type="nucleotide sequence ID" value="NZ_BMCP01000001.1"/>
</dbReference>
<dbReference type="EMBL" id="BMCP01000001">
    <property type="protein sequence ID" value="GGE36574.1"/>
    <property type="molecule type" value="Genomic_DNA"/>
</dbReference>
<organism evidence="2 3">
    <name type="scientific">Agaricicola taiwanensis</name>
    <dbReference type="NCBI Taxonomy" id="591372"/>
    <lineage>
        <taxon>Bacteria</taxon>
        <taxon>Pseudomonadati</taxon>
        <taxon>Pseudomonadota</taxon>
        <taxon>Alphaproteobacteria</taxon>
        <taxon>Rhodobacterales</taxon>
        <taxon>Paracoccaceae</taxon>
        <taxon>Agaricicola</taxon>
    </lineage>
</organism>
<gene>
    <name evidence="2" type="ORF">GCM10007276_12580</name>
</gene>